<dbReference type="InterPro" id="IPR000305">
    <property type="entry name" value="GIY-YIG_endonuc"/>
</dbReference>
<reference evidence="3" key="1">
    <citation type="journal article" date="2015" name="Nat. Genet.">
        <title>The genome and transcriptome of the zoonotic hookworm Ancylostoma ceylanicum identify infection-specific gene families.</title>
        <authorList>
            <person name="Schwarz E.M."/>
            <person name="Hu Y."/>
            <person name="Antoshechkin I."/>
            <person name="Miller M.M."/>
            <person name="Sternberg P.W."/>
            <person name="Aroian R.V."/>
        </authorList>
    </citation>
    <scope>NUCLEOTIDE SEQUENCE</scope>
    <source>
        <strain evidence="3">HY135</strain>
    </source>
</reference>
<dbReference type="CDD" id="cd10442">
    <property type="entry name" value="GIY-YIG_PLEs"/>
    <property type="match status" value="1"/>
</dbReference>
<sequence length="952" mass="107796">MSQYAAFHQVAVVSDESVTFLKRCRSHHIFPIFIENLLSHIPHQNNDGVRIAVARLKLALLNASIATQKRRRGSCINGIIKTRTHLEERLEPSIWKAFLDRNTAVCAVLRKRERDRLRKKLSKVLTTYSTGTSFINPRAVPQERCTVLGTSMVDDDMKALLNLGPSFSVAVPANDETFDSVLCGIHRFAYQLRWRTHRGPTVLDQTSTLLASLPFPKSRISVPKPIPSLELSIATLEVDLMRIYKKASKSRFASNLTSQELRGLKKLKAARRTFRVTVGDKDGAFVIMPQDLDKALTNAALADDSIYETSSYRNFLQKHQILETAVKCVLRKRWDAKTVSRFCTYHPEVPTYYSLIKTHKLEQDVDTINIDRSSIKTRPIISSCGGPSDRISWLLVKLLSPLLHYVGAHIVNSQEFISAIQKCRVPKSSCYVSFDAVSLYTNIDNNAAVKTLLELLNNHSKEVCMLGFSASDIEILLEATLACNIFRFNNILYAQKRGLAMGIRIAPLLAIVFLDYIEKASLTKGVLFYKRYIDDVFAIGSSLSVLTSTLAELNSKDVNIKFTMEEPDKDGFLPFLNTRVRFCNGIPEIRWYRKPSSKNIMLHSRSAHPTYMKVNVVRNLKRTSERISGNDRQSEGTIQQILSENGYKNGSMNTWRPFSTPDGIALVLPYLNEYTSKQVNIVVKRCGLPVRLIFRPPATLREILTSSRMYENGCDAEECHYCSDHKICHLRGTVYMITCSKCGQRYIGETGRPLKERLNEHRRALACPQSYPTNCFSKHRTTMHTREPPPLIHVAVLHRHLEHPLERKIMEAREIKRHHPEINSLTKALSAESSLDKNKNTNNEALTITDQDITENSVRKVLSSDVSVAYHGITSGRKIHTVLKVARIPSQRYHFLPGRSERSMVRRVPSAFGSKIVRANGPTIPGAELRQRFRRIGGCGRQFLSSKYATAI</sequence>
<dbReference type="PANTHER" id="PTHR21301">
    <property type="entry name" value="REVERSE TRANSCRIPTASE"/>
    <property type="match status" value="1"/>
</dbReference>
<gene>
    <name evidence="2" type="primary">Acey_s0357.g3392</name>
    <name evidence="2" type="ORF">Y032_0357g3392</name>
</gene>
<dbReference type="Pfam" id="PF26215">
    <property type="entry name" value="HTH_animal"/>
    <property type="match status" value="1"/>
</dbReference>
<dbReference type="InterPro" id="IPR058912">
    <property type="entry name" value="HTH_animal"/>
</dbReference>
<accession>A0A016RW31</accession>
<dbReference type="InterPro" id="IPR035901">
    <property type="entry name" value="GIY-YIG_endonuc_sf"/>
</dbReference>
<dbReference type="OrthoDB" id="3212410at2759"/>
<dbReference type="EMBL" id="JARK01001693">
    <property type="protein sequence ID" value="EYB82565.1"/>
    <property type="molecule type" value="Genomic_DNA"/>
</dbReference>
<dbReference type="PANTHER" id="PTHR21301:SF10">
    <property type="entry name" value="REVERSE TRANSCRIPTASE DOMAIN-CONTAINING PROTEIN"/>
    <property type="match status" value="1"/>
</dbReference>
<comment type="caution">
    <text evidence="2">The sequence shown here is derived from an EMBL/GenBank/DDBJ whole genome shotgun (WGS) entry which is preliminary data.</text>
</comment>
<dbReference type="STRING" id="53326.A0A016RW31"/>
<dbReference type="AlphaFoldDB" id="A0A016RW31"/>
<organism evidence="2 3">
    <name type="scientific">Ancylostoma ceylanicum</name>
    <dbReference type="NCBI Taxonomy" id="53326"/>
    <lineage>
        <taxon>Eukaryota</taxon>
        <taxon>Metazoa</taxon>
        <taxon>Ecdysozoa</taxon>
        <taxon>Nematoda</taxon>
        <taxon>Chromadorea</taxon>
        <taxon>Rhabditida</taxon>
        <taxon>Rhabditina</taxon>
        <taxon>Rhabditomorpha</taxon>
        <taxon>Strongyloidea</taxon>
        <taxon>Ancylostomatidae</taxon>
        <taxon>Ancylostomatinae</taxon>
        <taxon>Ancylostoma</taxon>
    </lineage>
</organism>
<evidence type="ECO:0000313" key="3">
    <source>
        <dbReference type="Proteomes" id="UP000024635"/>
    </source>
</evidence>
<name>A0A016RW31_9BILA</name>
<feature type="domain" description="GIY-YIG" evidence="1">
    <location>
        <begin position="730"/>
        <end position="824"/>
    </location>
</feature>
<dbReference type="Proteomes" id="UP000024635">
    <property type="component" value="Unassembled WGS sequence"/>
</dbReference>
<dbReference type="PROSITE" id="PS50164">
    <property type="entry name" value="GIY_YIG"/>
    <property type="match status" value="1"/>
</dbReference>
<keyword evidence="3" id="KW-1185">Reference proteome</keyword>
<dbReference type="SUPFAM" id="SSF82771">
    <property type="entry name" value="GIY-YIG endonuclease"/>
    <property type="match status" value="1"/>
</dbReference>
<evidence type="ECO:0000259" key="1">
    <source>
        <dbReference type="PROSITE" id="PS50164"/>
    </source>
</evidence>
<protein>
    <recommendedName>
        <fullName evidence="1">GIY-YIG domain-containing protein</fullName>
    </recommendedName>
</protein>
<proteinExistence type="predicted"/>
<evidence type="ECO:0000313" key="2">
    <source>
        <dbReference type="EMBL" id="EYB82565.1"/>
    </source>
</evidence>